<reference evidence="1 2" key="1">
    <citation type="journal article" date="2017" name="Curr. Biol.">
        <title>The Evolution of Venom by Co-option of Single-Copy Genes.</title>
        <authorList>
            <person name="Martinson E.O."/>
            <person name="Mrinalini"/>
            <person name="Kelkar Y.D."/>
            <person name="Chang C.H."/>
            <person name="Werren J.H."/>
        </authorList>
    </citation>
    <scope>NUCLEOTIDE SEQUENCE [LARGE SCALE GENOMIC DNA]</scope>
    <source>
        <strain evidence="1 2">Alberta</strain>
        <tissue evidence="1">Whole body</tissue>
    </source>
</reference>
<dbReference type="EMBL" id="NNAY01007193">
    <property type="protein sequence ID" value="OXU16336.1"/>
    <property type="molecule type" value="Genomic_DNA"/>
</dbReference>
<evidence type="ECO:0000313" key="1">
    <source>
        <dbReference type="EMBL" id="OXU16336.1"/>
    </source>
</evidence>
<keyword evidence="2" id="KW-1185">Reference proteome</keyword>
<protein>
    <submittedName>
        <fullName evidence="1">Uncharacterized protein</fullName>
    </submittedName>
</protein>
<comment type="caution">
    <text evidence="1">The sequence shown here is derived from an EMBL/GenBank/DDBJ whole genome shotgun (WGS) entry which is preliminary data.</text>
</comment>
<evidence type="ECO:0000313" key="2">
    <source>
        <dbReference type="Proteomes" id="UP000215335"/>
    </source>
</evidence>
<dbReference type="Proteomes" id="UP000215335">
    <property type="component" value="Unassembled WGS sequence"/>
</dbReference>
<name>A0A232EDB1_9HYME</name>
<dbReference type="AlphaFoldDB" id="A0A232EDB1"/>
<accession>A0A232EDB1</accession>
<gene>
    <name evidence="1" type="ORF">TSAR_010447</name>
</gene>
<organism evidence="1 2">
    <name type="scientific">Trichomalopsis sarcophagae</name>
    <dbReference type="NCBI Taxonomy" id="543379"/>
    <lineage>
        <taxon>Eukaryota</taxon>
        <taxon>Metazoa</taxon>
        <taxon>Ecdysozoa</taxon>
        <taxon>Arthropoda</taxon>
        <taxon>Hexapoda</taxon>
        <taxon>Insecta</taxon>
        <taxon>Pterygota</taxon>
        <taxon>Neoptera</taxon>
        <taxon>Endopterygota</taxon>
        <taxon>Hymenoptera</taxon>
        <taxon>Apocrita</taxon>
        <taxon>Proctotrupomorpha</taxon>
        <taxon>Chalcidoidea</taxon>
        <taxon>Pteromalidae</taxon>
        <taxon>Pteromalinae</taxon>
        <taxon>Trichomalopsis</taxon>
    </lineage>
</organism>
<proteinExistence type="predicted"/>
<sequence>MDIEQLTTEDNVDIDSIKRILDICRQVIASSLINQVHCEIVEERKLMLDGTQSVLMVDGWKNKSRRAKGIDQQKLWQSTCSSHNANLLIKSFVDNSFTVKLQDVNINEDVFETVFYGNFETELNNTIQNLTPICKLINKCQDMSYNVADATELWLSLELPTDAFNDTVASAQAHLPDDEFSGFLHYLGKRDQTRTERIISWDIPNRPRRSFYEAHNKAMRLITWVFPSAIRANKMIADWMRQSEPASDDGPAFNDRP</sequence>